<dbReference type="EMBL" id="STFF01000004">
    <property type="protein sequence ID" value="THU38391.1"/>
    <property type="molecule type" value="Genomic_DNA"/>
</dbReference>
<dbReference type="AlphaFoldDB" id="A0A4S8HTN2"/>
<evidence type="ECO:0000313" key="7">
    <source>
        <dbReference type="Proteomes" id="UP000306918"/>
    </source>
</evidence>
<evidence type="ECO:0000259" key="5">
    <source>
        <dbReference type="PROSITE" id="PS51352"/>
    </source>
</evidence>
<dbReference type="InterPro" id="IPR017937">
    <property type="entry name" value="Thioredoxin_CS"/>
</dbReference>
<protein>
    <submittedName>
        <fullName evidence="6">AhpC/TSA family protein</fullName>
    </submittedName>
</protein>
<keyword evidence="2" id="KW-0201">Cytochrome c-type biogenesis</keyword>
<keyword evidence="7" id="KW-1185">Reference proteome</keyword>
<accession>A0A4S8HTN2</accession>
<dbReference type="Pfam" id="PF00578">
    <property type="entry name" value="AhpC-TSA"/>
    <property type="match status" value="1"/>
</dbReference>
<dbReference type="OrthoDB" id="744041at2"/>
<evidence type="ECO:0000256" key="4">
    <source>
        <dbReference type="ARBA" id="ARBA00023284"/>
    </source>
</evidence>
<evidence type="ECO:0000256" key="1">
    <source>
        <dbReference type="ARBA" id="ARBA00004196"/>
    </source>
</evidence>
<sequence length="370" mass="41639">MKQLIIAACIFPLGLQAQTNNTHIKATIAGMEAGKKIYLKDSRYQAIDSTESTVNGFAFNFHIAEGEGSTYLLQIGKANGMDNTTLHLYLDKGTVLIKGNGPLFKNVRLTGPSFINDWNHFHQYIKANATATAALSKQAQEARNKQDSIALKQLYAQLRETDSVNRQMTDQWILSHRSSPISVWLLSTRYFYNRIEKHEALFKKLLPTAINNAIGKKMQEQVMINDLNGIGKTAPNLSLTDTAGKPVALQDFKGKYVLLDFWASWCLPCREETPFLQQALQHYGNKNFTIISVSIDNDTSKWLQAVRKDDMQWTNLIDPAVNRSNGVLHGYYVPTVPTNLLIDPNAKIIARNLRGEEVAKKLEQVLTNRQ</sequence>
<dbReference type="PANTHER" id="PTHR42852">
    <property type="entry name" value="THIOL:DISULFIDE INTERCHANGE PROTEIN DSBE"/>
    <property type="match status" value="1"/>
</dbReference>
<gene>
    <name evidence="6" type="ORF">FAM09_17105</name>
</gene>
<dbReference type="CDD" id="cd02966">
    <property type="entry name" value="TlpA_like_family"/>
    <property type="match status" value="1"/>
</dbReference>
<keyword evidence="3" id="KW-1015">Disulfide bond</keyword>
<dbReference type="SUPFAM" id="SSF52833">
    <property type="entry name" value="Thioredoxin-like"/>
    <property type="match status" value="1"/>
</dbReference>
<proteinExistence type="predicted"/>
<dbReference type="GO" id="GO:0016491">
    <property type="term" value="F:oxidoreductase activity"/>
    <property type="evidence" value="ECO:0007669"/>
    <property type="project" value="InterPro"/>
</dbReference>
<dbReference type="InterPro" id="IPR000866">
    <property type="entry name" value="AhpC/TSA"/>
</dbReference>
<dbReference type="Gene3D" id="3.40.30.10">
    <property type="entry name" value="Glutaredoxin"/>
    <property type="match status" value="1"/>
</dbReference>
<evidence type="ECO:0000256" key="3">
    <source>
        <dbReference type="ARBA" id="ARBA00023157"/>
    </source>
</evidence>
<dbReference type="RefSeq" id="WP_136578347.1">
    <property type="nucleotide sequence ID" value="NZ_STFF01000004.1"/>
</dbReference>
<reference evidence="6 7" key="1">
    <citation type="submission" date="2019-04" db="EMBL/GenBank/DDBJ databases">
        <title>Niastella caeni sp. nov., isolated from activated sludge.</title>
        <authorList>
            <person name="Sheng M."/>
        </authorList>
    </citation>
    <scope>NUCLEOTIDE SEQUENCE [LARGE SCALE GENOMIC DNA]</scope>
    <source>
        <strain evidence="6 7">HX-2-15</strain>
    </source>
</reference>
<dbReference type="InterPro" id="IPR036249">
    <property type="entry name" value="Thioredoxin-like_sf"/>
</dbReference>
<comment type="caution">
    <text evidence="6">The sequence shown here is derived from an EMBL/GenBank/DDBJ whole genome shotgun (WGS) entry which is preliminary data.</text>
</comment>
<dbReference type="InterPro" id="IPR050553">
    <property type="entry name" value="Thioredoxin_ResA/DsbE_sf"/>
</dbReference>
<dbReference type="InterPro" id="IPR013766">
    <property type="entry name" value="Thioredoxin_domain"/>
</dbReference>
<dbReference type="GO" id="GO:0016209">
    <property type="term" value="F:antioxidant activity"/>
    <property type="evidence" value="ECO:0007669"/>
    <property type="project" value="InterPro"/>
</dbReference>
<name>A0A4S8HTN2_9BACT</name>
<dbReference type="Proteomes" id="UP000306918">
    <property type="component" value="Unassembled WGS sequence"/>
</dbReference>
<evidence type="ECO:0000256" key="2">
    <source>
        <dbReference type="ARBA" id="ARBA00022748"/>
    </source>
</evidence>
<keyword evidence="4" id="KW-0676">Redox-active center</keyword>
<dbReference type="PANTHER" id="PTHR42852:SF6">
    <property type="entry name" value="THIOL:DISULFIDE INTERCHANGE PROTEIN DSBE"/>
    <property type="match status" value="1"/>
</dbReference>
<dbReference type="PROSITE" id="PS00194">
    <property type="entry name" value="THIOREDOXIN_1"/>
    <property type="match status" value="1"/>
</dbReference>
<organism evidence="6 7">
    <name type="scientific">Niastella caeni</name>
    <dbReference type="NCBI Taxonomy" id="2569763"/>
    <lineage>
        <taxon>Bacteria</taxon>
        <taxon>Pseudomonadati</taxon>
        <taxon>Bacteroidota</taxon>
        <taxon>Chitinophagia</taxon>
        <taxon>Chitinophagales</taxon>
        <taxon>Chitinophagaceae</taxon>
        <taxon>Niastella</taxon>
    </lineage>
</organism>
<dbReference type="GO" id="GO:0030313">
    <property type="term" value="C:cell envelope"/>
    <property type="evidence" value="ECO:0007669"/>
    <property type="project" value="UniProtKB-SubCell"/>
</dbReference>
<feature type="domain" description="Thioredoxin" evidence="5">
    <location>
        <begin position="228"/>
        <end position="370"/>
    </location>
</feature>
<comment type="subcellular location">
    <subcellularLocation>
        <location evidence="1">Cell envelope</location>
    </subcellularLocation>
</comment>
<dbReference type="GO" id="GO:0017004">
    <property type="term" value="P:cytochrome complex assembly"/>
    <property type="evidence" value="ECO:0007669"/>
    <property type="project" value="UniProtKB-KW"/>
</dbReference>
<evidence type="ECO:0000313" key="6">
    <source>
        <dbReference type="EMBL" id="THU38391.1"/>
    </source>
</evidence>
<dbReference type="PROSITE" id="PS51352">
    <property type="entry name" value="THIOREDOXIN_2"/>
    <property type="match status" value="1"/>
</dbReference>